<feature type="region of interest" description="Disordered" evidence="8">
    <location>
        <begin position="461"/>
        <end position="537"/>
    </location>
</feature>
<dbReference type="SMART" id="SM00086">
    <property type="entry name" value="PAC"/>
    <property type="match status" value="1"/>
</dbReference>
<dbReference type="InterPro" id="IPR036638">
    <property type="entry name" value="HLH_DNA-bd_sf"/>
</dbReference>
<dbReference type="InterPro" id="IPR001610">
    <property type="entry name" value="PAC"/>
</dbReference>
<dbReference type="PROSITE" id="PS50888">
    <property type="entry name" value="BHLH"/>
    <property type="match status" value="1"/>
</dbReference>
<organism evidence="11 12">
    <name type="scientific">Plectus sambesii</name>
    <dbReference type="NCBI Taxonomy" id="2011161"/>
    <lineage>
        <taxon>Eukaryota</taxon>
        <taxon>Metazoa</taxon>
        <taxon>Ecdysozoa</taxon>
        <taxon>Nematoda</taxon>
        <taxon>Chromadorea</taxon>
        <taxon>Plectida</taxon>
        <taxon>Plectina</taxon>
        <taxon>Plectoidea</taxon>
        <taxon>Plectidae</taxon>
        <taxon>Plectus</taxon>
    </lineage>
</organism>
<dbReference type="GO" id="GO:0005634">
    <property type="term" value="C:nucleus"/>
    <property type="evidence" value="ECO:0007669"/>
    <property type="project" value="UniProtKB-SubCell"/>
</dbReference>
<feature type="domain" description="BHLH" evidence="10">
    <location>
        <begin position="93"/>
        <end position="146"/>
    </location>
</feature>
<dbReference type="Pfam" id="PF00010">
    <property type="entry name" value="HLH"/>
    <property type="match status" value="1"/>
</dbReference>
<keyword evidence="4" id="KW-0238">DNA-binding</keyword>
<evidence type="ECO:0000256" key="5">
    <source>
        <dbReference type="ARBA" id="ARBA00023163"/>
    </source>
</evidence>
<accession>A0A914W6P8</accession>
<dbReference type="PROSITE" id="PS50112">
    <property type="entry name" value="PAS"/>
    <property type="match status" value="2"/>
</dbReference>
<dbReference type="InterPro" id="IPR011598">
    <property type="entry name" value="bHLH_dom"/>
</dbReference>
<evidence type="ECO:0000256" key="7">
    <source>
        <dbReference type="ARBA" id="ARBA00073216"/>
    </source>
</evidence>
<feature type="compositionally biased region" description="Low complexity" evidence="8">
    <location>
        <begin position="563"/>
        <end position="576"/>
    </location>
</feature>
<feature type="domain" description="PAS" evidence="9">
    <location>
        <begin position="165"/>
        <end position="244"/>
    </location>
</feature>
<dbReference type="WBParaSite" id="PSAMB.scaffold3394size18462.g21326.t1">
    <property type="protein sequence ID" value="PSAMB.scaffold3394size18462.g21326.t1"/>
    <property type="gene ID" value="PSAMB.scaffold3394size18462.g21326"/>
</dbReference>
<comment type="subcellular location">
    <subcellularLocation>
        <location evidence="1">Nucleus</location>
    </subcellularLocation>
</comment>
<dbReference type="Pfam" id="PF00989">
    <property type="entry name" value="PAS"/>
    <property type="match status" value="1"/>
</dbReference>
<proteinExistence type="predicted"/>
<evidence type="ECO:0000256" key="6">
    <source>
        <dbReference type="ARBA" id="ARBA00023242"/>
    </source>
</evidence>
<dbReference type="CDD" id="cd18947">
    <property type="entry name" value="bHLH-PAS_ARNT"/>
    <property type="match status" value="1"/>
</dbReference>
<keyword evidence="11" id="KW-1185">Reference proteome</keyword>
<dbReference type="GO" id="GO:0003700">
    <property type="term" value="F:DNA-binding transcription factor activity"/>
    <property type="evidence" value="ECO:0007669"/>
    <property type="project" value="InterPro"/>
</dbReference>
<protein>
    <recommendedName>
        <fullName evidence="7">Aryl hydrocarbon receptor nuclear translocator homolog</fullName>
    </recommendedName>
</protein>
<dbReference type="GO" id="GO:0005737">
    <property type="term" value="C:cytoplasm"/>
    <property type="evidence" value="ECO:0007669"/>
    <property type="project" value="InterPro"/>
</dbReference>
<dbReference type="NCBIfam" id="TIGR00229">
    <property type="entry name" value="sensory_box"/>
    <property type="match status" value="1"/>
</dbReference>
<dbReference type="SUPFAM" id="SSF47459">
    <property type="entry name" value="HLH, helix-loop-helix DNA-binding domain"/>
    <property type="match status" value="1"/>
</dbReference>
<dbReference type="CDD" id="cd00130">
    <property type="entry name" value="PAS"/>
    <property type="match status" value="2"/>
</dbReference>
<dbReference type="SMART" id="SM00091">
    <property type="entry name" value="PAS"/>
    <property type="match status" value="2"/>
</dbReference>
<feature type="compositionally biased region" description="Polar residues" evidence="8">
    <location>
        <begin position="461"/>
        <end position="472"/>
    </location>
</feature>
<dbReference type="GO" id="GO:0003677">
    <property type="term" value="F:DNA binding"/>
    <property type="evidence" value="ECO:0007669"/>
    <property type="project" value="UniProtKB-KW"/>
</dbReference>
<keyword evidence="6" id="KW-0539">Nucleus</keyword>
<dbReference type="GO" id="GO:0005667">
    <property type="term" value="C:transcription regulator complex"/>
    <property type="evidence" value="ECO:0007669"/>
    <property type="project" value="InterPro"/>
</dbReference>
<dbReference type="PANTHER" id="PTHR23042">
    <property type="entry name" value="CIRCADIAN PROTEIN CLOCK/ARNT/BMAL/PAS"/>
    <property type="match status" value="1"/>
</dbReference>
<dbReference type="AlphaFoldDB" id="A0A914W6P8"/>
<evidence type="ECO:0000313" key="11">
    <source>
        <dbReference type="Proteomes" id="UP000887566"/>
    </source>
</evidence>
<dbReference type="Proteomes" id="UP000887566">
    <property type="component" value="Unplaced"/>
</dbReference>
<evidence type="ECO:0000259" key="10">
    <source>
        <dbReference type="PROSITE" id="PS50888"/>
    </source>
</evidence>
<evidence type="ECO:0000256" key="1">
    <source>
        <dbReference type="ARBA" id="ARBA00004123"/>
    </source>
</evidence>
<dbReference type="FunFam" id="4.10.280.10:FF:000011">
    <property type="entry name" value="Aryl hydrocarbon receptor nuclear translocator 2"/>
    <property type="match status" value="1"/>
</dbReference>
<keyword evidence="2" id="KW-0677">Repeat</keyword>
<evidence type="ECO:0000259" key="9">
    <source>
        <dbReference type="PROSITE" id="PS50112"/>
    </source>
</evidence>
<dbReference type="Gene3D" id="3.30.450.20">
    <property type="entry name" value="PAS domain"/>
    <property type="match status" value="2"/>
</dbReference>
<keyword evidence="3" id="KW-0805">Transcription regulation</keyword>
<feature type="region of interest" description="Disordered" evidence="8">
    <location>
        <begin position="69"/>
        <end position="100"/>
    </location>
</feature>
<dbReference type="InterPro" id="IPR013767">
    <property type="entry name" value="PAS_fold"/>
</dbReference>
<evidence type="ECO:0000256" key="2">
    <source>
        <dbReference type="ARBA" id="ARBA00022737"/>
    </source>
</evidence>
<dbReference type="InterPro" id="IPR035965">
    <property type="entry name" value="PAS-like_dom_sf"/>
</dbReference>
<feature type="region of interest" description="Disordered" evidence="8">
    <location>
        <begin position="562"/>
        <end position="606"/>
    </location>
</feature>
<dbReference type="Pfam" id="PF14598">
    <property type="entry name" value="PAS_11"/>
    <property type="match status" value="1"/>
</dbReference>
<dbReference type="InterPro" id="IPR000014">
    <property type="entry name" value="PAS"/>
</dbReference>
<name>A0A914W6P8_9BILA</name>
<feature type="compositionally biased region" description="Basic and acidic residues" evidence="8">
    <location>
        <begin position="87"/>
        <end position="100"/>
    </location>
</feature>
<evidence type="ECO:0000256" key="4">
    <source>
        <dbReference type="ARBA" id="ARBA00023125"/>
    </source>
</evidence>
<feature type="domain" description="PAS" evidence="9">
    <location>
        <begin position="364"/>
        <end position="413"/>
    </location>
</feature>
<reference evidence="12" key="1">
    <citation type="submission" date="2022-11" db="UniProtKB">
        <authorList>
            <consortium name="WormBaseParasite"/>
        </authorList>
    </citation>
    <scope>IDENTIFICATION</scope>
</reference>
<dbReference type="GO" id="GO:0045944">
    <property type="term" value="P:positive regulation of transcription by RNA polymerase II"/>
    <property type="evidence" value="ECO:0007669"/>
    <property type="project" value="UniProtKB-ARBA"/>
</dbReference>
<dbReference type="PRINTS" id="PR00785">
    <property type="entry name" value="NCTRNSLOCATR"/>
</dbReference>
<evidence type="ECO:0000256" key="8">
    <source>
        <dbReference type="SAM" id="MobiDB-lite"/>
    </source>
</evidence>
<dbReference type="SMART" id="SM00353">
    <property type="entry name" value="HLH"/>
    <property type="match status" value="1"/>
</dbReference>
<dbReference type="SUPFAM" id="SSF55785">
    <property type="entry name" value="PYP-like sensor domain (PAS domain)"/>
    <property type="match status" value="2"/>
</dbReference>
<dbReference type="Gene3D" id="4.10.280.10">
    <property type="entry name" value="Helix-loop-helix DNA-binding domain"/>
    <property type="match status" value="1"/>
</dbReference>
<feature type="region of interest" description="Disordered" evidence="8">
    <location>
        <begin position="13"/>
        <end position="32"/>
    </location>
</feature>
<dbReference type="InterPro" id="IPR001067">
    <property type="entry name" value="Nuc_translocat"/>
</dbReference>
<sequence length="606" mass="66451">MNRLYHSVDYEHLQPPPLVHAPPSSQPSWHAKLEPDVTQLGRQPDRAFRFSSEDEESIVGGLAGVSMPKYSRLEPGGYGGDQDDPLSSDKERYARENHSEIERRRRNKMTHYINELADMVPQCAALGRKPDKLTILRMAVSHMKSIRGTGNTNTDGSYKPSFLTDQELKHLILEAANGFLFVVSCETGRVLYVADSIFPVLNMTQNDWLDRSLYDLIHPDDIDKVRDQLSPNDSNSLNRVLDLKTGTVKKESHQTSIRMHMSCRRGFICRMRLGQANMGVGPFHRLRNRRPVFTVNGHQYVIVHCTGYIKKCPPQGLEGAAEGADGNAANSCLVAIGRLQVANMPPCSDLSQPPSQFMTRHGQDGKFTFVDQRVASILGMTSQELIGRLWWEIAHPLDQQALKDAFSQVMKLKDHSISLSCRFRTKNGDFVPFNVSAYKFLNPYSEEFEYVVATHNLASAQGSGESIPTSPESYPPSLGSGASGGGLHNAWSAVQSQGGMEPYATTAQPPPFVDPTDAYGAQTAPGVDQQAPHQDPNAQHMWAGGYMADSLVLPLAQRGYGDGSSDGASTGAQGSDPNWTAASAPWSAGAVPSGVVRSANYPQEPR</sequence>
<dbReference type="InterPro" id="IPR050933">
    <property type="entry name" value="Circadian_TF"/>
</dbReference>
<keyword evidence="5" id="KW-0804">Transcription</keyword>
<evidence type="ECO:0000256" key="3">
    <source>
        <dbReference type="ARBA" id="ARBA00023015"/>
    </source>
</evidence>
<evidence type="ECO:0000313" key="12">
    <source>
        <dbReference type="WBParaSite" id="PSAMB.scaffold3394size18462.g21326.t1"/>
    </source>
</evidence>
<dbReference type="GO" id="GO:0046983">
    <property type="term" value="F:protein dimerization activity"/>
    <property type="evidence" value="ECO:0007669"/>
    <property type="project" value="InterPro"/>
</dbReference>